<dbReference type="InterPro" id="IPR009051">
    <property type="entry name" value="Helical_ferredxn"/>
</dbReference>
<evidence type="ECO:0000256" key="7">
    <source>
        <dbReference type="ARBA" id="ARBA00032722"/>
    </source>
</evidence>
<accession>A0A916X364</accession>
<comment type="caution">
    <text evidence="14">The sequence shown here is derived from an EMBL/GenBank/DDBJ whole genome shotgun (WGS) entry which is preliminary data.</text>
</comment>
<dbReference type="AlphaFoldDB" id="A0A916X364"/>
<protein>
    <recommendedName>
        <fullName evidence="12">dihydrouracil dehydrogenase (NAD(+))</fullName>
        <ecNumber evidence="12">1.3.1.1</ecNumber>
    </recommendedName>
    <alternativeName>
        <fullName evidence="7">Dihydrothymine dehydrogenase</fullName>
    </alternativeName>
    <alternativeName>
        <fullName evidence="6">Dihydrouracil dehydrogenase</fullName>
    </alternativeName>
</protein>
<evidence type="ECO:0000256" key="1">
    <source>
        <dbReference type="ARBA" id="ARBA00001917"/>
    </source>
</evidence>
<dbReference type="InterPro" id="IPR023753">
    <property type="entry name" value="FAD/NAD-binding_dom"/>
</dbReference>
<comment type="catalytic activity">
    <reaction evidence="8">
        <text>5,6-dihydrothymine + NAD(+) = thymine + NADH + H(+)</text>
        <dbReference type="Rhea" id="RHEA:28791"/>
        <dbReference type="ChEBI" id="CHEBI:15378"/>
        <dbReference type="ChEBI" id="CHEBI:17821"/>
        <dbReference type="ChEBI" id="CHEBI:27468"/>
        <dbReference type="ChEBI" id="CHEBI:57540"/>
        <dbReference type="ChEBI" id="CHEBI:57945"/>
        <dbReference type="EC" id="1.3.1.1"/>
    </reaction>
</comment>
<evidence type="ECO:0000256" key="2">
    <source>
        <dbReference type="ARBA" id="ARBA00022630"/>
    </source>
</evidence>
<dbReference type="SUPFAM" id="SSF46548">
    <property type="entry name" value="alpha-helical ferredoxin"/>
    <property type="match status" value="1"/>
</dbReference>
<feature type="domain" description="4Fe-4S ferredoxin-type" evidence="13">
    <location>
        <begin position="34"/>
        <end position="64"/>
    </location>
</feature>
<evidence type="ECO:0000256" key="9">
    <source>
        <dbReference type="ARBA" id="ARBA00048792"/>
    </source>
</evidence>
<evidence type="ECO:0000256" key="6">
    <source>
        <dbReference type="ARBA" id="ARBA00030119"/>
    </source>
</evidence>
<dbReference type="PROSITE" id="PS51379">
    <property type="entry name" value="4FE4S_FER_2"/>
    <property type="match status" value="1"/>
</dbReference>
<dbReference type="GO" id="GO:0051536">
    <property type="term" value="F:iron-sulfur cluster binding"/>
    <property type="evidence" value="ECO:0007669"/>
    <property type="project" value="InterPro"/>
</dbReference>
<keyword evidence="4" id="KW-0809">Transit peptide</keyword>
<dbReference type="RefSeq" id="WP_150497546.1">
    <property type="nucleotide sequence ID" value="NZ_BMFA01000014.1"/>
</dbReference>
<dbReference type="PANTHER" id="PTHR43073:SF2">
    <property type="entry name" value="DIHYDROPYRIMIDINE DEHYDROGENASE [NADP(+)]"/>
    <property type="match status" value="1"/>
</dbReference>
<dbReference type="Pfam" id="PF14691">
    <property type="entry name" value="Fer4_20"/>
    <property type="match status" value="1"/>
</dbReference>
<evidence type="ECO:0000256" key="12">
    <source>
        <dbReference type="ARBA" id="ARBA00049728"/>
    </source>
</evidence>
<sequence>MTQSNRAPDVAAGRLSDEDYARNFADLHPLLSPHEATVEADRCYFCYDAPCVQACPTSIDIPQFIRQISTGNPTGSAKTIFDQNILGGMCARVCPTETLCEQVCVREVAEGKPVKIGQLQRYATDHYMSENDMTPFTRKAETGKKIAVIGAGPAGLACAHALAVEGHDIDIYEAREKAGGLNEYGIATYKTVDDYAAKEVGFILSIGGITLKTGKKLGENVHLAELRASYDAVFLGMGLAGVNALGLADEDTDGVLDAVDYIADLRQTKNYADLPVGRRVVVIGGGMTAVDIAVQTKRLGAEDVTIAYRRGQDRMNASEYEQHLAQTNGVKILTWAQPKELVAENGHITAIDLERTRDDNGALVGTGTIIRLPADMVFKAVGQTLVQTDLNGSGPNIQIEKGRIVVDADRKTSLEDVWAGGDCILGGEDLTVAAVEDGKIAAASIHRALSA</sequence>
<dbReference type="Proteomes" id="UP000605148">
    <property type="component" value="Unassembled WGS sequence"/>
</dbReference>
<evidence type="ECO:0000313" key="14">
    <source>
        <dbReference type="EMBL" id="GGB60781.1"/>
    </source>
</evidence>
<dbReference type="PROSITE" id="PS00018">
    <property type="entry name" value="EF_HAND_1"/>
    <property type="match status" value="1"/>
</dbReference>
<proteinExistence type="predicted"/>
<keyword evidence="5" id="KW-0560">Oxidoreductase</keyword>
<dbReference type="InterPro" id="IPR028261">
    <property type="entry name" value="DPD_II"/>
</dbReference>
<dbReference type="SUPFAM" id="SSF51971">
    <property type="entry name" value="Nucleotide-binding domain"/>
    <property type="match status" value="1"/>
</dbReference>
<evidence type="ECO:0000256" key="10">
    <source>
        <dbReference type="ARBA" id="ARBA00049578"/>
    </source>
</evidence>
<evidence type="ECO:0000256" key="3">
    <source>
        <dbReference type="ARBA" id="ARBA00022643"/>
    </source>
</evidence>
<keyword evidence="15" id="KW-1185">Reference proteome</keyword>
<dbReference type="EC" id="1.3.1.1" evidence="12"/>
<organism evidence="14 15">
    <name type="scientific">Roseibium aquae</name>
    <dbReference type="NCBI Taxonomy" id="1323746"/>
    <lineage>
        <taxon>Bacteria</taxon>
        <taxon>Pseudomonadati</taxon>
        <taxon>Pseudomonadota</taxon>
        <taxon>Alphaproteobacteria</taxon>
        <taxon>Hyphomicrobiales</taxon>
        <taxon>Stappiaceae</taxon>
        <taxon>Roseibium</taxon>
    </lineage>
</organism>
<dbReference type="Pfam" id="PF07992">
    <property type="entry name" value="Pyr_redox_2"/>
    <property type="match status" value="1"/>
</dbReference>
<name>A0A916X364_9HYPH</name>
<keyword evidence="3" id="KW-0288">FMN</keyword>
<comment type="catalytic activity">
    <reaction evidence="9">
        <text>5,6-dihydrouracil + NAD(+) = uracil + NADH + H(+)</text>
        <dbReference type="Rhea" id="RHEA:20189"/>
        <dbReference type="ChEBI" id="CHEBI:15378"/>
        <dbReference type="ChEBI" id="CHEBI:15901"/>
        <dbReference type="ChEBI" id="CHEBI:17568"/>
        <dbReference type="ChEBI" id="CHEBI:57540"/>
        <dbReference type="ChEBI" id="CHEBI:57945"/>
        <dbReference type="EC" id="1.3.1.1"/>
    </reaction>
</comment>
<dbReference type="InterPro" id="IPR018247">
    <property type="entry name" value="EF_Hand_1_Ca_BS"/>
</dbReference>
<dbReference type="Gene3D" id="3.50.50.60">
    <property type="entry name" value="FAD/NAD(P)-binding domain"/>
    <property type="match status" value="2"/>
</dbReference>
<dbReference type="Gene3D" id="1.10.1060.10">
    <property type="entry name" value="Alpha-helical ferredoxin"/>
    <property type="match status" value="1"/>
</dbReference>
<comment type="function">
    <text evidence="10">Involved in pyrimidine base degradation. Catalyzes physiologically the reduction of uracil to 5,6-dihydrouracil (DHU) by using NADH as a specific cosubstrate. It also catalyzes the reverse reaction and the reduction of thymine to 5,6-dihydrothymine (DHT).</text>
</comment>
<dbReference type="GO" id="GO:0004159">
    <property type="term" value="F:dihydropyrimidine dehydrogenase (NAD+) activity"/>
    <property type="evidence" value="ECO:0007669"/>
    <property type="project" value="UniProtKB-EC"/>
</dbReference>
<dbReference type="PRINTS" id="PR00419">
    <property type="entry name" value="ADXRDTASE"/>
</dbReference>
<keyword evidence="2" id="KW-0285">Flavoprotein</keyword>
<gene>
    <name evidence="14" type="ORF">GCM10011316_35990</name>
</gene>
<dbReference type="InterPro" id="IPR036188">
    <property type="entry name" value="FAD/NAD-bd_sf"/>
</dbReference>
<comment type="subunit">
    <text evidence="11">Heterotetramer of 2 PreA and 2 PreT subunits.</text>
</comment>
<evidence type="ECO:0000256" key="8">
    <source>
        <dbReference type="ARBA" id="ARBA00047685"/>
    </source>
</evidence>
<dbReference type="InterPro" id="IPR017896">
    <property type="entry name" value="4Fe4S_Fe-S-bd"/>
</dbReference>
<dbReference type="EMBL" id="BMFA01000014">
    <property type="protein sequence ID" value="GGB60781.1"/>
    <property type="molecule type" value="Genomic_DNA"/>
</dbReference>
<evidence type="ECO:0000256" key="5">
    <source>
        <dbReference type="ARBA" id="ARBA00023002"/>
    </source>
</evidence>
<evidence type="ECO:0000256" key="11">
    <source>
        <dbReference type="ARBA" id="ARBA00049714"/>
    </source>
</evidence>
<dbReference type="OrthoDB" id="9803192at2"/>
<evidence type="ECO:0000313" key="15">
    <source>
        <dbReference type="Proteomes" id="UP000605148"/>
    </source>
</evidence>
<dbReference type="PANTHER" id="PTHR43073">
    <property type="entry name" value="DIHYDROPYRIMIDINE DEHYDROGENASE [NADP(+)]"/>
    <property type="match status" value="1"/>
</dbReference>
<reference evidence="14" key="1">
    <citation type="journal article" date="2014" name="Int. J. Syst. Evol. Microbiol.">
        <title>Complete genome sequence of Corynebacterium casei LMG S-19264T (=DSM 44701T), isolated from a smear-ripened cheese.</title>
        <authorList>
            <consortium name="US DOE Joint Genome Institute (JGI-PGF)"/>
            <person name="Walter F."/>
            <person name="Albersmeier A."/>
            <person name="Kalinowski J."/>
            <person name="Ruckert C."/>
        </authorList>
    </citation>
    <scope>NUCLEOTIDE SEQUENCE</scope>
    <source>
        <strain evidence="14">CGMCC 1.12426</strain>
    </source>
</reference>
<evidence type="ECO:0000259" key="13">
    <source>
        <dbReference type="PROSITE" id="PS51379"/>
    </source>
</evidence>
<evidence type="ECO:0000256" key="4">
    <source>
        <dbReference type="ARBA" id="ARBA00022946"/>
    </source>
</evidence>
<comment type="cofactor">
    <cofactor evidence="1">
        <name>FMN</name>
        <dbReference type="ChEBI" id="CHEBI:58210"/>
    </cofactor>
</comment>
<reference evidence="14" key="2">
    <citation type="submission" date="2020-09" db="EMBL/GenBank/DDBJ databases">
        <authorList>
            <person name="Sun Q."/>
            <person name="Zhou Y."/>
        </authorList>
    </citation>
    <scope>NUCLEOTIDE SEQUENCE</scope>
    <source>
        <strain evidence="14">CGMCC 1.12426</strain>
    </source>
</reference>